<organism evidence="2">
    <name type="scientific">viral metagenome</name>
    <dbReference type="NCBI Taxonomy" id="1070528"/>
    <lineage>
        <taxon>unclassified sequences</taxon>
        <taxon>metagenomes</taxon>
        <taxon>organismal metagenomes</taxon>
    </lineage>
</organism>
<feature type="region of interest" description="Disordered" evidence="1">
    <location>
        <begin position="1"/>
        <end position="30"/>
    </location>
</feature>
<feature type="region of interest" description="Disordered" evidence="1">
    <location>
        <begin position="142"/>
        <end position="170"/>
    </location>
</feature>
<protein>
    <submittedName>
        <fullName evidence="2">Uncharacterized protein</fullName>
    </submittedName>
</protein>
<feature type="compositionally biased region" description="Basic residues" evidence="1">
    <location>
        <begin position="1"/>
        <end position="28"/>
    </location>
</feature>
<accession>A0A6C0CTH2</accession>
<proteinExistence type="predicted"/>
<reference evidence="2" key="1">
    <citation type="journal article" date="2020" name="Nature">
        <title>Giant virus diversity and host interactions through global metagenomics.</title>
        <authorList>
            <person name="Schulz F."/>
            <person name="Roux S."/>
            <person name="Paez-Espino D."/>
            <person name="Jungbluth S."/>
            <person name="Walsh D.A."/>
            <person name="Denef V.J."/>
            <person name="McMahon K.D."/>
            <person name="Konstantinidis K.T."/>
            <person name="Eloe-Fadrosh E.A."/>
            <person name="Kyrpides N.C."/>
            <person name="Woyke T."/>
        </authorList>
    </citation>
    <scope>NUCLEOTIDE SEQUENCE</scope>
    <source>
        <strain evidence="2">GVMAG-M-3300022752-39</strain>
    </source>
</reference>
<dbReference type="AlphaFoldDB" id="A0A6C0CTH2"/>
<dbReference type="EMBL" id="MN739490">
    <property type="protein sequence ID" value="QHT08146.1"/>
    <property type="molecule type" value="Genomic_DNA"/>
</dbReference>
<name>A0A6C0CTH2_9ZZZZ</name>
<evidence type="ECO:0000313" key="2">
    <source>
        <dbReference type="EMBL" id="QHT08146.1"/>
    </source>
</evidence>
<evidence type="ECO:0000256" key="1">
    <source>
        <dbReference type="SAM" id="MobiDB-lite"/>
    </source>
</evidence>
<sequence length="222" mass="25286">MTKKRIGTKRRKVKKQMTRKSRKMRKSMKGGSRLFVQKITRCIPQDPVNYSDIPISVSGYQNNDDDWTKLAENISHNGPIEFQCDGKDAQIYGINLDINFDTGTKKGELYGKIGNSAPVRLWWNGRQQTYEPASSNILPPTVIQSTPVTPPRITRENGPPPLNRRNTNQGVYPPDIPTIDDDNNDIGVSLFENDIPYYRGVIGYNNLRKPTRYPLPKPPRTQ</sequence>